<comment type="caution">
    <text evidence="10">The sequence shown here is derived from an EMBL/GenBank/DDBJ whole genome shotgun (WGS) entry which is preliminary data.</text>
</comment>
<accession>A0ABD2LN28</accession>
<dbReference type="InterPro" id="IPR008984">
    <property type="entry name" value="SMAD_FHA_dom_sf"/>
</dbReference>
<proteinExistence type="inferred from homology"/>
<dbReference type="SUPFAM" id="SSF49879">
    <property type="entry name" value="SMAD/FHA domain"/>
    <property type="match status" value="1"/>
</dbReference>
<evidence type="ECO:0000259" key="8">
    <source>
        <dbReference type="PROSITE" id="PS51075"/>
    </source>
</evidence>
<dbReference type="GO" id="GO:0050793">
    <property type="term" value="P:regulation of developmental process"/>
    <property type="evidence" value="ECO:0007669"/>
    <property type="project" value="UniProtKB-ARBA"/>
</dbReference>
<dbReference type="Proteomes" id="UP001620626">
    <property type="component" value="Unassembled WGS sequence"/>
</dbReference>
<dbReference type="SUPFAM" id="SSF56366">
    <property type="entry name" value="SMAD MH1 domain"/>
    <property type="match status" value="1"/>
</dbReference>
<dbReference type="InterPro" id="IPR001132">
    <property type="entry name" value="SMAD_dom_Dwarfin-type"/>
</dbReference>
<evidence type="ECO:0000256" key="2">
    <source>
        <dbReference type="ARBA" id="ARBA00022723"/>
    </source>
</evidence>
<dbReference type="PANTHER" id="PTHR13703:SF45">
    <property type="entry name" value="MOTHERS AGAINST DECAPENTAPLEGIC HOMOLOG"/>
    <property type="match status" value="1"/>
</dbReference>
<evidence type="ECO:0000313" key="11">
    <source>
        <dbReference type="Proteomes" id="UP001620626"/>
    </source>
</evidence>
<evidence type="ECO:0000256" key="5">
    <source>
        <dbReference type="ARBA" id="ARBA00023163"/>
    </source>
</evidence>
<evidence type="ECO:0000256" key="7">
    <source>
        <dbReference type="RuleBase" id="RU361195"/>
    </source>
</evidence>
<keyword evidence="6 7" id="KW-0539">Nucleus</keyword>
<feature type="domain" description="MH2" evidence="9">
    <location>
        <begin position="298"/>
        <end position="521"/>
    </location>
</feature>
<dbReference type="GO" id="GO:0005737">
    <property type="term" value="C:cytoplasm"/>
    <property type="evidence" value="ECO:0007669"/>
    <property type="project" value="UniProtKB-SubCell"/>
</dbReference>
<evidence type="ECO:0000313" key="10">
    <source>
        <dbReference type="EMBL" id="KAL3116080.1"/>
    </source>
</evidence>
<dbReference type="InterPro" id="IPR013790">
    <property type="entry name" value="Dwarfin"/>
</dbReference>
<comment type="similarity">
    <text evidence="1 7">Belongs to the dwarfin/SMAD family.</text>
</comment>
<dbReference type="GO" id="GO:0051239">
    <property type="term" value="P:regulation of multicellular organismal process"/>
    <property type="evidence" value="ECO:0007669"/>
    <property type="project" value="UniProtKB-ARBA"/>
</dbReference>
<dbReference type="FunFam" id="2.60.200.10:FF:000002">
    <property type="entry name" value="Mothers against decapentaplegic homolog"/>
    <property type="match status" value="1"/>
</dbReference>
<dbReference type="Pfam" id="PF03166">
    <property type="entry name" value="MH2"/>
    <property type="match status" value="1"/>
</dbReference>
<dbReference type="PROSITE" id="PS51076">
    <property type="entry name" value="MH2"/>
    <property type="match status" value="1"/>
</dbReference>
<keyword evidence="7" id="KW-0963">Cytoplasm</keyword>
<dbReference type="Pfam" id="PF03165">
    <property type="entry name" value="MH1"/>
    <property type="match status" value="1"/>
</dbReference>
<dbReference type="GO" id="GO:0005634">
    <property type="term" value="C:nucleus"/>
    <property type="evidence" value="ECO:0007669"/>
    <property type="project" value="UniProtKB-SubCell"/>
</dbReference>
<evidence type="ECO:0000256" key="3">
    <source>
        <dbReference type="ARBA" id="ARBA00022833"/>
    </source>
</evidence>
<comment type="subcellular location">
    <subcellularLocation>
        <location evidence="7">Cytoplasm</location>
    </subcellularLocation>
    <subcellularLocation>
        <location evidence="7">Nucleus</location>
    </subcellularLocation>
</comment>
<dbReference type="InterPro" id="IPR013019">
    <property type="entry name" value="MAD_homology_MH1"/>
</dbReference>
<gene>
    <name evidence="10" type="ORF">niasHT_007380</name>
</gene>
<keyword evidence="5 7" id="KW-0804">Transcription</keyword>
<evidence type="ECO:0000256" key="1">
    <source>
        <dbReference type="ARBA" id="ARBA00005545"/>
    </source>
</evidence>
<dbReference type="Gene3D" id="3.90.520.10">
    <property type="entry name" value="SMAD MH1 domain"/>
    <property type="match status" value="1"/>
</dbReference>
<keyword evidence="2" id="KW-0479">Metal-binding</keyword>
<protein>
    <recommendedName>
        <fullName evidence="7">Mothers against decapentaplegic homolog</fullName>
        <shortName evidence="7">MAD homolog</shortName>
        <shortName evidence="7">Mothers against DPP homolog</shortName>
    </recommendedName>
    <alternativeName>
        <fullName evidence="7">SMAD family member</fullName>
    </alternativeName>
</protein>
<dbReference type="GO" id="GO:0046872">
    <property type="term" value="F:metal ion binding"/>
    <property type="evidence" value="ECO:0007669"/>
    <property type="project" value="UniProtKB-KW"/>
</dbReference>
<evidence type="ECO:0000256" key="4">
    <source>
        <dbReference type="ARBA" id="ARBA00023015"/>
    </source>
</evidence>
<dbReference type="InterPro" id="IPR003619">
    <property type="entry name" value="MAD_homology1_Dwarfin-type"/>
</dbReference>
<dbReference type="PROSITE" id="PS51075">
    <property type="entry name" value="MH1"/>
    <property type="match status" value="1"/>
</dbReference>
<evidence type="ECO:0000256" key="6">
    <source>
        <dbReference type="ARBA" id="ARBA00023242"/>
    </source>
</evidence>
<dbReference type="SMART" id="SM00523">
    <property type="entry name" value="DWA"/>
    <property type="match status" value="1"/>
</dbReference>
<reference evidence="10 11" key="1">
    <citation type="submission" date="2024-10" db="EMBL/GenBank/DDBJ databases">
        <authorList>
            <person name="Kim D."/>
        </authorList>
    </citation>
    <scope>NUCLEOTIDE SEQUENCE [LARGE SCALE GENOMIC DNA]</scope>
    <source>
        <strain evidence="10">BH-2024</strain>
    </source>
</reference>
<sequence length="521" mass="57896">MSCGASTGQRQQNDAQNAVDPCAHVVHVLMCYQMGGEDEEFVRKAIESLVKKLKDRREQLESLISAVTSGGKQSTSCVTIPRSLDGRLQVAGRKGLPHVVYARIWRWPNVSKTELLKLRSCATPADHVDLICVNPFHYDRVVSSGLSAFDLASFRLDPLSSLSPSAAFRPPPPNDEMPLPIGHSFAHFSDAFDSHPSFSASSSHHLPAVPIDYQSANSNAFDAPFPPIPSFVPHPQQNQQRCPLIVHCLGEGQQQQIRPFQQQMCPQNATDQNQTHRFTHYNFELLQLPSVRKLPDHWCSIAYFELDTQSGELFKVPWQMKEVAIDGGMDPSGALSARFCLGALANVHRSEASERARLHIGKGVSLKFADNCEAVFLKCLSQKSVFVRSHFMDFEFGGGSGGGDSIVHKICPGVERKVFDLRWAYAEMCRRRENAQLSAIAHAYAVAGFPSQMPSSSLSSERSAETGVDHLRRMCCTVSLSFVKGWGEGYGRRTIKETPCWIEVQLHRPLQLLNELLQKPE</sequence>
<keyword evidence="3" id="KW-0862">Zinc</keyword>
<organism evidence="10 11">
    <name type="scientific">Heterodera trifolii</name>
    <dbReference type="NCBI Taxonomy" id="157864"/>
    <lineage>
        <taxon>Eukaryota</taxon>
        <taxon>Metazoa</taxon>
        <taxon>Ecdysozoa</taxon>
        <taxon>Nematoda</taxon>
        <taxon>Chromadorea</taxon>
        <taxon>Rhabditida</taxon>
        <taxon>Tylenchina</taxon>
        <taxon>Tylenchomorpha</taxon>
        <taxon>Tylenchoidea</taxon>
        <taxon>Heteroderidae</taxon>
        <taxon>Heteroderinae</taxon>
        <taxon>Heterodera</taxon>
    </lineage>
</organism>
<keyword evidence="11" id="KW-1185">Reference proteome</keyword>
<evidence type="ECO:0000259" key="9">
    <source>
        <dbReference type="PROSITE" id="PS51076"/>
    </source>
</evidence>
<dbReference type="InterPro" id="IPR017855">
    <property type="entry name" value="SMAD-like_dom_sf"/>
</dbReference>
<dbReference type="SMART" id="SM00524">
    <property type="entry name" value="DWB"/>
    <property type="match status" value="1"/>
</dbReference>
<feature type="domain" description="MH1" evidence="8">
    <location>
        <begin position="24"/>
        <end position="147"/>
    </location>
</feature>
<name>A0ABD2LN28_9BILA</name>
<dbReference type="AlphaFoldDB" id="A0ABD2LN28"/>
<dbReference type="EMBL" id="JBICBT010000362">
    <property type="protein sequence ID" value="KAL3116080.1"/>
    <property type="molecule type" value="Genomic_DNA"/>
</dbReference>
<dbReference type="Gene3D" id="2.60.200.10">
    <property type="match status" value="1"/>
</dbReference>
<keyword evidence="4 7" id="KW-0805">Transcription regulation</keyword>
<dbReference type="GO" id="GO:0009791">
    <property type="term" value="P:post-embryonic development"/>
    <property type="evidence" value="ECO:0007669"/>
    <property type="project" value="UniProtKB-ARBA"/>
</dbReference>
<dbReference type="CDD" id="cd10492">
    <property type="entry name" value="MH1_SMAD_4"/>
    <property type="match status" value="1"/>
</dbReference>
<dbReference type="PANTHER" id="PTHR13703">
    <property type="entry name" value="SMAD"/>
    <property type="match status" value="1"/>
</dbReference>
<dbReference type="InterPro" id="IPR036578">
    <property type="entry name" value="SMAD_MH1_sf"/>
</dbReference>